<reference evidence="14" key="1">
    <citation type="journal article" date="2009" name="J. Bacteriol.">
        <title>Complete genome sequence of Erythrobacter litoralis HTCC2594.</title>
        <authorList>
            <person name="Oh H.M."/>
            <person name="Giovannoni S.J."/>
            <person name="Ferriera S."/>
            <person name="Johnson J."/>
            <person name="Cho J.C."/>
        </authorList>
    </citation>
    <scope>NUCLEOTIDE SEQUENCE [LARGE SCALE GENOMIC DNA]</scope>
    <source>
        <strain evidence="14">HTCC2594</strain>
    </source>
</reference>
<evidence type="ECO:0000256" key="1">
    <source>
        <dbReference type="ARBA" id="ARBA00004651"/>
    </source>
</evidence>
<keyword evidence="7 9" id="KW-0472">Membrane</keyword>
<evidence type="ECO:0000256" key="8">
    <source>
        <dbReference type="SAM" id="Coils"/>
    </source>
</evidence>
<evidence type="ECO:0000256" key="6">
    <source>
        <dbReference type="ARBA" id="ARBA00022989"/>
    </source>
</evidence>
<evidence type="ECO:0000256" key="2">
    <source>
        <dbReference type="ARBA" id="ARBA00022475"/>
    </source>
</evidence>
<feature type="domain" description="Tyrosine-protein kinase G-rich" evidence="12">
    <location>
        <begin position="391"/>
        <end position="463"/>
    </location>
</feature>
<keyword evidence="8" id="KW-0175">Coiled coil</keyword>
<feature type="coiled-coil region" evidence="8">
    <location>
        <begin position="209"/>
        <end position="239"/>
    </location>
</feature>
<dbReference type="Pfam" id="PF13807">
    <property type="entry name" value="GNVR"/>
    <property type="match status" value="1"/>
</dbReference>
<evidence type="ECO:0000256" key="7">
    <source>
        <dbReference type="ARBA" id="ARBA00023136"/>
    </source>
</evidence>
<keyword evidence="14" id="KW-1185">Reference proteome</keyword>
<dbReference type="NCBIfam" id="TIGR01007">
    <property type="entry name" value="eps_fam"/>
    <property type="match status" value="1"/>
</dbReference>
<dbReference type="InterPro" id="IPR002586">
    <property type="entry name" value="CobQ/CobB/MinD/ParA_Nub-bd_dom"/>
</dbReference>
<dbReference type="Pfam" id="PF01656">
    <property type="entry name" value="CbiA"/>
    <property type="match status" value="1"/>
</dbReference>
<evidence type="ECO:0000256" key="4">
    <source>
        <dbReference type="ARBA" id="ARBA00022741"/>
    </source>
</evidence>
<keyword evidence="2" id="KW-1003">Cell membrane</keyword>
<dbReference type="OrthoDB" id="230260at2"/>
<protein>
    <submittedName>
        <fullName evidence="13">Exopolysaccharide biosynthesis protein</fullName>
    </submittedName>
</protein>
<proteinExistence type="predicted"/>
<keyword evidence="4" id="KW-0547">Nucleotide-binding</keyword>
<dbReference type="HOGENOM" id="CLU_009912_2_1_5"/>
<dbReference type="GO" id="GO:0004713">
    <property type="term" value="F:protein tyrosine kinase activity"/>
    <property type="evidence" value="ECO:0007669"/>
    <property type="project" value="TreeGrafter"/>
</dbReference>
<dbReference type="Pfam" id="PF02706">
    <property type="entry name" value="Wzz"/>
    <property type="match status" value="1"/>
</dbReference>
<dbReference type="CDD" id="cd05387">
    <property type="entry name" value="BY-kinase"/>
    <property type="match status" value="1"/>
</dbReference>
<gene>
    <name evidence="13" type="ordered locus">ELI_12195</name>
</gene>
<dbReference type="KEGG" id="eli:ELI_12195"/>
<dbReference type="PANTHER" id="PTHR32309">
    <property type="entry name" value="TYROSINE-PROTEIN KINASE"/>
    <property type="match status" value="1"/>
</dbReference>
<dbReference type="GO" id="GO:0005524">
    <property type="term" value="F:ATP binding"/>
    <property type="evidence" value="ECO:0007669"/>
    <property type="project" value="UniProtKB-KW"/>
</dbReference>
<feature type="transmembrane region" description="Helical" evidence="9">
    <location>
        <begin position="441"/>
        <end position="461"/>
    </location>
</feature>
<keyword evidence="6 9" id="KW-1133">Transmembrane helix</keyword>
<dbReference type="eggNOG" id="COG3206">
    <property type="taxonomic scope" value="Bacteria"/>
</dbReference>
<evidence type="ECO:0000313" key="14">
    <source>
        <dbReference type="Proteomes" id="UP000008808"/>
    </source>
</evidence>
<dbReference type="InterPro" id="IPR027417">
    <property type="entry name" value="P-loop_NTPase"/>
</dbReference>
<feature type="transmembrane region" description="Helical" evidence="9">
    <location>
        <begin position="40"/>
        <end position="64"/>
    </location>
</feature>
<dbReference type="STRING" id="314225.ELI_12195"/>
<dbReference type="EMBL" id="CP000157">
    <property type="protein sequence ID" value="ABC64531.1"/>
    <property type="molecule type" value="Genomic_DNA"/>
</dbReference>
<evidence type="ECO:0000313" key="13">
    <source>
        <dbReference type="EMBL" id="ABC64531.1"/>
    </source>
</evidence>
<comment type="subcellular location">
    <subcellularLocation>
        <location evidence="1">Cell membrane</location>
        <topology evidence="1">Multi-pass membrane protein</topology>
    </subcellularLocation>
</comment>
<evidence type="ECO:0000256" key="3">
    <source>
        <dbReference type="ARBA" id="ARBA00022692"/>
    </source>
</evidence>
<dbReference type="InterPro" id="IPR005702">
    <property type="entry name" value="Wzc-like_C"/>
</dbReference>
<dbReference type="InterPro" id="IPR050445">
    <property type="entry name" value="Bact_polysacc_biosynth/exp"/>
</dbReference>
<dbReference type="RefSeq" id="WP_011415353.1">
    <property type="nucleotide sequence ID" value="NC_007722.1"/>
</dbReference>
<evidence type="ECO:0000259" key="12">
    <source>
        <dbReference type="Pfam" id="PF13807"/>
    </source>
</evidence>
<keyword evidence="3 9" id="KW-0812">Transmembrane</keyword>
<dbReference type="InterPro" id="IPR003856">
    <property type="entry name" value="LPS_length_determ_N"/>
</dbReference>
<evidence type="ECO:0000256" key="9">
    <source>
        <dbReference type="SAM" id="Phobius"/>
    </source>
</evidence>
<evidence type="ECO:0000256" key="5">
    <source>
        <dbReference type="ARBA" id="ARBA00022840"/>
    </source>
</evidence>
<organism evidence="13 14">
    <name type="scientific">Erythrobacter litoralis (strain HTCC2594)</name>
    <dbReference type="NCBI Taxonomy" id="314225"/>
    <lineage>
        <taxon>Bacteria</taxon>
        <taxon>Pseudomonadati</taxon>
        <taxon>Pseudomonadota</taxon>
        <taxon>Alphaproteobacteria</taxon>
        <taxon>Sphingomonadales</taxon>
        <taxon>Erythrobacteraceae</taxon>
        <taxon>Erythrobacter/Porphyrobacter group</taxon>
        <taxon>Erythrobacter</taxon>
    </lineage>
</organism>
<evidence type="ECO:0000259" key="11">
    <source>
        <dbReference type="Pfam" id="PF02706"/>
    </source>
</evidence>
<dbReference type="eggNOG" id="COG0489">
    <property type="taxonomic scope" value="Bacteria"/>
</dbReference>
<dbReference type="AlphaFoldDB" id="Q2N710"/>
<dbReference type="Gene3D" id="3.40.50.300">
    <property type="entry name" value="P-loop containing nucleotide triphosphate hydrolases"/>
    <property type="match status" value="1"/>
</dbReference>
<dbReference type="GO" id="GO:0005886">
    <property type="term" value="C:plasma membrane"/>
    <property type="evidence" value="ECO:0007669"/>
    <property type="project" value="UniProtKB-SubCell"/>
</dbReference>
<accession>Q2N710</accession>
<dbReference type="SUPFAM" id="SSF52540">
    <property type="entry name" value="P-loop containing nucleoside triphosphate hydrolases"/>
    <property type="match status" value="1"/>
</dbReference>
<dbReference type="InterPro" id="IPR032807">
    <property type="entry name" value="GNVR"/>
</dbReference>
<dbReference type="Proteomes" id="UP000008808">
    <property type="component" value="Chromosome"/>
</dbReference>
<evidence type="ECO:0000259" key="10">
    <source>
        <dbReference type="Pfam" id="PF01656"/>
    </source>
</evidence>
<sequence length="719" mass="79170">MNAPAPTVDPSKEAFSDERGMPNFGIDLRRIWAAIYRHRFVVAGIMALALAAAIVLTIITTPVFSARVSLQIDSSTTEVLEEETTFRALDWDVDRFLQTQIDVLLSKGTALKLIEDMDLARDDTFFERMQVPAPQTAAPGKTMAETRLDAIASVLQSNVYADLPRYSRILELSYLSPDSEYAAQIANGYAEAFIASNLERRFDSSSYAREYLTEQLAEAKQALEEAERAQVEYARANNLVNLQSDSDDESPGSLTQRTLVSANDALGEARSRRLLLEERYRAAQRGDPLAVPEAQNNAYIIELQRELAEAEGQISQNATRYREDHPVMLEQRRRAAALRADLENAVANVRGSLRQQYETAARNERRLAADVAQLRGATASEQAARVQYNILARETSTRRDMYDALLSRFQEVSASAGITNSNIAIIDPADVPRAPVRPTPIVNIALGLLLGAAIAGVYVFIREFVDDAARTPDDVVERFGLPFLGSVPKLEKKTGIAATLDNPKSSASEAFAALRTSLGLLGPDGVKDVLITSSQQSEGKSFVAYGIARSFAREGRKVLVVDADLRRPSQHSMFGVSREVGLTNILTRQVAPAEAIQNVLENIDLVPSGPLPPSVPEYFTGPSFVEFRNWAREKYDIVIFDGPPVMGLADTVLLGQKIEHLIFMVEAGLASQGRMAAAIRRLRNNEVEIDGAVLNKFDPHSAGYGYEYGYYYSYEAETA</sequence>
<feature type="domain" description="CobQ/CobB/MinD/ParA nucleotide binding" evidence="10">
    <location>
        <begin position="531"/>
        <end position="700"/>
    </location>
</feature>
<name>Q2N710_ERYLH</name>
<dbReference type="PANTHER" id="PTHR32309:SF13">
    <property type="entry name" value="FERRIC ENTEROBACTIN TRANSPORT PROTEIN FEPE"/>
    <property type="match status" value="1"/>
</dbReference>
<feature type="coiled-coil region" evidence="8">
    <location>
        <begin position="300"/>
        <end position="348"/>
    </location>
</feature>
<keyword evidence="5" id="KW-0067">ATP-binding</keyword>
<feature type="domain" description="Polysaccharide chain length determinant N-terminal" evidence="11">
    <location>
        <begin position="26"/>
        <end position="116"/>
    </location>
</feature>